<proteinExistence type="predicted"/>
<feature type="region of interest" description="Disordered" evidence="1">
    <location>
        <begin position="1"/>
        <end position="70"/>
    </location>
</feature>
<keyword evidence="2" id="KW-0472">Membrane</keyword>
<organism evidence="3 4">
    <name type="scientific">Microbacterium soli</name>
    <dbReference type="NCBI Taxonomy" id="446075"/>
    <lineage>
        <taxon>Bacteria</taxon>
        <taxon>Bacillati</taxon>
        <taxon>Actinomycetota</taxon>
        <taxon>Actinomycetes</taxon>
        <taxon>Micrococcales</taxon>
        <taxon>Microbacteriaceae</taxon>
        <taxon>Microbacterium</taxon>
    </lineage>
</organism>
<evidence type="ECO:0000256" key="2">
    <source>
        <dbReference type="SAM" id="Phobius"/>
    </source>
</evidence>
<dbReference type="RefSeq" id="WP_344817499.1">
    <property type="nucleotide sequence ID" value="NZ_BAABCP010000001.1"/>
</dbReference>
<feature type="compositionally biased region" description="Basic and acidic residues" evidence="1">
    <location>
        <begin position="19"/>
        <end position="31"/>
    </location>
</feature>
<sequence>MRSDGDDDALSWEGDDELEGLRSEPRRRESAAAEETAAPSAPSLEHVTDPVSGGALAEDPVTGSGAATATSDEPQALSTVSLVMLGVLGGVYLLYTIGWFLGGTGVHGSAAILLPAPLYQAGLWAAVLAPALWFSASVVATRHAKTWVRMAALVLGALLLVPWPFVVAGGGGVL</sequence>
<feature type="transmembrane region" description="Helical" evidence="2">
    <location>
        <begin position="147"/>
        <end position="166"/>
    </location>
</feature>
<dbReference type="EMBL" id="BAABCP010000001">
    <property type="protein sequence ID" value="GAA3925304.1"/>
    <property type="molecule type" value="Genomic_DNA"/>
</dbReference>
<keyword evidence="4" id="KW-1185">Reference proteome</keyword>
<dbReference type="Proteomes" id="UP001501591">
    <property type="component" value="Unassembled WGS sequence"/>
</dbReference>
<evidence type="ECO:0000256" key="1">
    <source>
        <dbReference type="SAM" id="MobiDB-lite"/>
    </source>
</evidence>
<keyword evidence="2" id="KW-0812">Transmembrane</keyword>
<feature type="transmembrane region" description="Helical" evidence="2">
    <location>
        <begin position="121"/>
        <end position="140"/>
    </location>
</feature>
<evidence type="ECO:0008006" key="5">
    <source>
        <dbReference type="Google" id="ProtNLM"/>
    </source>
</evidence>
<evidence type="ECO:0000313" key="3">
    <source>
        <dbReference type="EMBL" id="GAA3925304.1"/>
    </source>
</evidence>
<protein>
    <recommendedName>
        <fullName evidence="5">DNA polymerase III subunit gamma/tau</fullName>
    </recommendedName>
</protein>
<evidence type="ECO:0000313" key="4">
    <source>
        <dbReference type="Proteomes" id="UP001501591"/>
    </source>
</evidence>
<keyword evidence="2" id="KW-1133">Transmembrane helix</keyword>
<gene>
    <name evidence="3" type="ORF">GCM10022383_00680</name>
</gene>
<reference evidence="4" key="1">
    <citation type="journal article" date="2019" name="Int. J. Syst. Evol. Microbiol.">
        <title>The Global Catalogue of Microorganisms (GCM) 10K type strain sequencing project: providing services to taxonomists for standard genome sequencing and annotation.</title>
        <authorList>
            <consortium name="The Broad Institute Genomics Platform"/>
            <consortium name="The Broad Institute Genome Sequencing Center for Infectious Disease"/>
            <person name="Wu L."/>
            <person name="Ma J."/>
        </authorList>
    </citation>
    <scope>NUCLEOTIDE SEQUENCE [LARGE SCALE GENOMIC DNA]</scope>
    <source>
        <strain evidence="4">JCM 17024</strain>
    </source>
</reference>
<feature type="transmembrane region" description="Helical" evidence="2">
    <location>
        <begin position="80"/>
        <end position="101"/>
    </location>
</feature>
<comment type="caution">
    <text evidence="3">The sequence shown here is derived from an EMBL/GenBank/DDBJ whole genome shotgun (WGS) entry which is preliminary data.</text>
</comment>
<accession>A0ABP7MKT8</accession>
<name>A0ABP7MKT8_9MICO</name>
<feature type="compositionally biased region" description="Acidic residues" evidence="1">
    <location>
        <begin position="1"/>
        <end position="18"/>
    </location>
</feature>
<feature type="compositionally biased region" description="Low complexity" evidence="1">
    <location>
        <begin position="33"/>
        <end position="43"/>
    </location>
</feature>